<comment type="caution">
    <text evidence="8">The sequence shown here is derived from an EMBL/GenBank/DDBJ whole genome shotgun (WGS) entry which is preliminary data.</text>
</comment>
<dbReference type="GO" id="GO:0003700">
    <property type="term" value="F:DNA-binding transcription factor activity"/>
    <property type="evidence" value="ECO:0007669"/>
    <property type="project" value="InterPro"/>
</dbReference>
<dbReference type="InterPro" id="IPR044810">
    <property type="entry name" value="WRKY_plant"/>
</dbReference>
<dbReference type="SMART" id="SM00774">
    <property type="entry name" value="WRKY"/>
    <property type="match status" value="1"/>
</dbReference>
<sequence>MAPSSSTMPTDRKRVIGELTRGREMADQLRLMLRDQTGPDARGLVGKVLDSFTRSILILGAAAGDSDEVSQAPAAAGLKPEDSGESCKRPAAQKDRRGCYKRRRSLETWIKESSSLFEDGYAWRKYGQKVILNAKHPRNYYRCTHKYDQGCQASKQVQMCRDEPPLYRTTYHGQHSCKNILKQSPHQIIIDAATQDDSPVIWSFGSGQPQDHYKLGDGDLVIDAIKQENKEEENKDVKLSNHDYFDTCSQLAAAFSSGSADHGGDVLSSDVYSCTASTHSMEFDMMDSVFDDFLELESLT</sequence>
<dbReference type="AlphaFoldDB" id="A0A830BR26"/>
<dbReference type="EMBL" id="BMAC01000143">
    <property type="protein sequence ID" value="GFP87408.1"/>
    <property type="molecule type" value="Genomic_DNA"/>
</dbReference>
<dbReference type="GO" id="GO:0043565">
    <property type="term" value="F:sequence-specific DNA binding"/>
    <property type="evidence" value="ECO:0007669"/>
    <property type="project" value="InterPro"/>
</dbReference>
<dbReference type="Gene3D" id="2.20.25.80">
    <property type="entry name" value="WRKY domain"/>
    <property type="match status" value="1"/>
</dbReference>
<proteinExistence type="predicted"/>
<keyword evidence="4" id="KW-0804">Transcription</keyword>
<dbReference type="PROSITE" id="PS50811">
    <property type="entry name" value="WRKY"/>
    <property type="match status" value="1"/>
</dbReference>
<reference evidence="8" key="1">
    <citation type="submission" date="2020-07" db="EMBL/GenBank/DDBJ databases">
        <title>Ethylene signaling mediates host invasion by parasitic plants.</title>
        <authorList>
            <person name="Yoshida S."/>
        </authorList>
    </citation>
    <scope>NUCLEOTIDE SEQUENCE</scope>
    <source>
        <strain evidence="8">Okayama</strain>
    </source>
</reference>
<keyword evidence="9" id="KW-1185">Reference proteome</keyword>
<feature type="domain" description="WRKY" evidence="7">
    <location>
        <begin position="112"/>
        <end position="176"/>
    </location>
</feature>
<feature type="region of interest" description="Disordered" evidence="6">
    <location>
        <begin position="75"/>
        <end position="94"/>
    </location>
</feature>
<keyword evidence="3" id="KW-0238">DNA-binding</keyword>
<dbReference type="Proteomes" id="UP000653305">
    <property type="component" value="Unassembled WGS sequence"/>
</dbReference>
<dbReference type="Pfam" id="PF03106">
    <property type="entry name" value="WRKY"/>
    <property type="match status" value="1"/>
</dbReference>
<evidence type="ECO:0000313" key="8">
    <source>
        <dbReference type="EMBL" id="GFP87408.1"/>
    </source>
</evidence>
<accession>A0A830BR26</accession>
<evidence type="ECO:0000256" key="5">
    <source>
        <dbReference type="ARBA" id="ARBA00023242"/>
    </source>
</evidence>
<organism evidence="8 9">
    <name type="scientific">Phtheirospermum japonicum</name>
    <dbReference type="NCBI Taxonomy" id="374723"/>
    <lineage>
        <taxon>Eukaryota</taxon>
        <taxon>Viridiplantae</taxon>
        <taxon>Streptophyta</taxon>
        <taxon>Embryophyta</taxon>
        <taxon>Tracheophyta</taxon>
        <taxon>Spermatophyta</taxon>
        <taxon>Magnoliopsida</taxon>
        <taxon>eudicotyledons</taxon>
        <taxon>Gunneridae</taxon>
        <taxon>Pentapetalae</taxon>
        <taxon>asterids</taxon>
        <taxon>lamiids</taxon>
        <taxon>Lamiales</taxon>
        <taxon>Orobanchaceae</taxon>
        <taxon>Orobanchaceae incertae sedis</taxon>
        <taxon>Phtheirospermum</taxon>
    </lineage>
</organism>
<dbReference type="OrthoDB" id="2021064at2759"/>
<evidence type="ECO:0000313" key="9">
    <source>
        <dbReference type="Proteomes" id="UP000653305"/>
    </source>
</evidence>
<dbReference type="InterPro" id="IPR003657">
    <property type="entry name" value="WRKY_dom"/>
</dbReference>
<evidence type="ECO:0000256" key="3">
    <source>
        <dbReference type="ARBA" id="ARBA00023125"/>
    </source>
</evidence>
<dbReference type="SUPFAM" id="SSF118290">
    <property type="entry name" value="WRKY DNA-binding domain"/>
    <property type="match status" value="1"/>
</dbReference>
<evidence type="ECO:0000256" key="6">
    <source>
        <dbReference type="SAM" id="MobiDB-lite"/>
    </source>
</evidence>
<dbReference type="InterPro" id="IPR036576">
    <property type="entry name" value="WRKY_dom_sf"/>
</dbReference>
<dbReference type="GO" id="GO:0005634">
    <property type="term" value="C:nucleus"/>
    <property type="evidence" value="ECO:0007669"/>
    <property type="project" value="UniProtKB-SubCell"/>
</dbReference>
<gene>
    <name evidence="8" type="ORF">PHJA_000884500</name>
</gene>
<comment type="subcellular location">
    <subcellularLocation>
        <location evidence="1">Nucleus</location>
    </subcellularLocation>
</comment>
<keyword evidence="2" id="KW-0805">Transcription regulation</keyword>
<evidence type="ECO:0000256" key="2">
    <source>
        <dbReference type="ARBA" id="ARBA00023015"/>
    </source>
</evidence>
<feature type="compositionally biased region" description="Basic and acidic residues" evidence="6">
    <location>
        <begin position="79"/>
        <end position="94"/>
    </location>
</feature>
<dbReference type="PANTHER" id="PTHR31282">
    <property type="entry name" value="WRKY TRANSCRIPTION FACTOR 21-RELATED"/>
    <property type="match status" value="1"/>
</dbReference>
<evidence type="ECO:0000259" key="7">
    <source>
        <dbReference type="PROSITE" id="PS50811"/>
    </source>
</evidence>
<name>A0A830BR26_9LAMI</name>
<evidence type="ECO:0000256" key="1">
    <source>
        <dbReference type="ARBA" id="ARBA00004123"/>
    </source>
</evidence>
<evidence type="ECO:0000256" key="4">
    <source>
        <dbReference type="ARBA" id="ARBA00023163"/>
    </source>
</evidence>
<protein>
    <submittedName>
        <fullName evidence="8">Probable WRKY transcription factor 70</fullName>
    </submittedName>
</protein>
<keyword evidence="5" id="KW-0539">Nucleus</keyword>